<dbReference type="Pfam" id="PF04024">
    <property type="entry name" value="PspC"/>
    <property type="match status" value="1"/>
</dbReference>
<dbReference type="Proteomes" id="UP001259572">
    <property type="component" value="Unassembled WGS sequence"/>
</dbReference>
<comment type="caution">
    <text evidence="3">The sequence shown here is derived from an EMBL/GenBank/DDBJ whole genome shotgun (WGS) entry which is preliminary data.</text>
</comment>
<accession>A0ABU3Q6A0</accession>
<evidence type="ECO:0000313" key="3">
    <source>
        <dbReference type="EMBL" id="MDT9598934.1"/>
    </source>
</evidence>
<organism evidence="3 4">
    <name type="scientific">Sphingosinicella rhizophila</name>
    <dbReference type="NCBI Taxonomy" id="3050082"/>
    <lineage>
        <taxon>Bacteria</taxon>
        <taxon>Pseudomonadati</taxon>
        <taxon>Pseudomonadota</taxon>
        <taxon>Alphaproteobacteria</taxon>
        <taxon>Sphingomonadales</taxon>
        <taxon>Sphingosinicellaceae</taxon>
        <taxon>Sphingosinicella</taxon>
    </lineage>
</organism>
<proteinExistence type="predicted"/>
<dbReference type="PANTHER" id="PTHR33885:SF4">
    <property type="entry name" value="LMO2487 PROTEIN"/>
    <property type="match status" value="1"/>
</dbReference>
<keyword evidence="1" id="KW-0812">Transmembrane</keyword>
<evidence type="ECO:0000313" key="4">
    <source>
        <dbReference type="Proteomes" id="UP001259572"/>
    </source>
</evidence>
<keyword evidence="1" id="KW-0472">Membrane</keyword>
<evidence type="ECO:0000259" key="2">
    <source>
        <dbReference type="Pfam" id="PF04024"/>
    </source>
</evidence>
<keyword evidence="4" id="KW-1185">Reference proteome</keyword>
<dbReference type="PANTHER" id="PTHR33885">
    <property type="entry name" value="PHAGE SHOCK PROTEIN C"/>
    <property type="match status" value="1"/>
</dbReference>
<gene>
    <name evidence="3" type="ORF">RQX22_08230</name>
</gene>
<name>A0ABU3Q6A0_9SPHN</name>
<dbReference type="InterPro" id="IPR052027">
    <property type="entry name" value="PspC"/>
</dbReference>
<feature type="transmembrane region" description="Helical" evidence="1">
    <location>
        <begin position="35"/>
        <end position="60"/>
    </location>
</feature>
<evidence type="ECO:0000256" key="1">
    <source>
        <dbReference type="SAM" id="Phobius"/>
    </source>
</evidence>
<reference evidence="3 4" key="1">
    <citation type="submission" date="2023-05" db="EMBL/GenBank/DDBJ databases">
        <authorList>
            <person name="Guo Y."/>
        </authorList>
    </citation>
    <scope>NUCLEOTIDE SEQUENCE [LARGE SCALE GENOMIC DNA]</scope>
    <source>
        <strain evidence="3 4">GR2756</strain>
    </source>
</reference>
<dbReference type="RefSeq" id="WP_315725411.1">
    <property type="nucleotide sequence ID" value="NZ_JAVUPU010000003.1"/>
</dbReference>
<keyword evidence="1" id="KW-1133">Transmembrane helix</keyword>
<dbReference type="EMBL" id="JAVUPU010000003">
    <property type="protein sequence ID" value="MDT9598934.1"/>
    <property type="molecule type" value="Genomic_DNA"/>
</dbReference>
<dbReference type="InterPro" id="IPR007168">
    <property type="entry name" value="Phageshock_PspC_N"/>
</dbReference>
<sequence>MALRTFYLNKRDAKFWGVCSGISDYTGVDVTLVRIGAVVVTLLGAFPWTILAYGLAALLVKSGPHGAHENRGLRSGVTARSSARDLRMSMRDIDRRMAEVETYVTSTESSLAREIEQLRQPRVEPANPA</sequence>
<feature type="domain" description="Phage shock protein PspC N-terminal" evidence="2">
    <location>
        <begin position="5"/>
        <end position="61"/>
    </location>
</feature>
<protein>
    <submittedName>
        <fullName evidence="3">PspC domain-containing protein</fullName>
    </submittedName>
</protein>